<dbReference type="SUPFAM" id="SSF48350">
    <property type="entry name" value="GTPase activation domain, GAP"/>
    <property type="match status" value="1"/>
</dbReference>
<evidence type="ECO:0000313" key="4">
    <source>
        <dbReference type="Proteomes" id="UP000077051"/>
    </source>
</evidence>
<dbReference type="PANTHER" id="PTHR23176:SF128">
    <property type="entry name" value="RHO GTPASE-ACTIVATING PROTEIN RGD1"/>
    <property type="match status" value="1"/>
</dbReference>
<dbReference type="InterPro" id="IPR000198">
    <property type="entry name" value="RhoGAP_dom"/>
</dbReference>
<dbReference type="GO" id="GO:0005096">
    <property type="term" value="F:GTPase activator activity"/>
    <property type="evidence" value="ECO:0007669"/>
    <property type="project" value="UniProtKB-KW"/>
</dbReference>
<organism evidence="3 4">
    <name type="scientific">Mucor lusitanicus CBS 277.49</name>
    <dbReference type="NCBI Taxonomy" id="747725"/>
    <lineage>
        <taxon>Eukaryota</taxon>
        <taxon>Fungi</taxon>
        <taxon>Fungi incertae sedis</taxon>
        <taxon>Mucoromycota</taxon>
        <taxon>Mucoromycotina</taxon>
        <taxon>Mucoromycetes</taxon>
        <taxon>Mucorales</taxon>
        <taxon>Mucorineae</taxon>
        <taxon>Mucoraceae</taxon>
        <taxon>Mucor</taxon>
    </lineage>
</organism>
<dbReference type="GO" id="GO:0007165">
    <property type="term" value="P:signal transduction"/>
    <property type="evidence" value="ECO:0007669"/>
    <property type="project" value="InterPro"/>
</dbReference>
<dbReference type="OrthoDB" id="79452at2759"/>
<evidence type="ECO:0000256" key="1">
    <source>
        <dbReference type="ARBA" id="ARBA00022468"/>
    </source>
</evidence>
<dbReference type="CDD" id="cd00159">
    <property type="entry name" value="RhoGAP"/>
    <property type="match status" value="1"/>
</dbReference>
<dbReference type="Gene3D" id="1.10.555.10">
    <property type="entry name" value="Rho GTPase activation protein"/>
    <property type="match status" value="1"/>
</dbReference>
<dbReference type="SMART" id="SM00324">
    <property type="entry name" value="RhoGAP"/>
    <property type="match status" value="1"/>
</dbReference>
<evidence type="ECO:0000259" key="2">
    <source>
        <dbReference type="PROSITE" id="PS50238"/>
    </source>
</evidence>
<reference evidence="3 4" key="1">
    <citation type="submission" date="2015-06" db="EMBL/GenBank/DDBJ databases">
        <title>Expansion of signal transduction pathways in fungi by whole-genome duplication.</title>
        <authorList>
            <consortium name="DOE Joint Genome Institute"/>
            <person name="Corrochano L.M."/>
            <person name="Kuo A."/>
            <person name="Marcet-Houben M."/>
            <person name="Polaino S."/>
            <person name="Salamov A."/>
            <person name="Villalobos J.M."/>
            <person name="Alvarez M.I."/>
            <person name="Avalos J."/>
            <person name="Benito E.P."/>
            <person name="Benoit I."/>
            <person name="Burger G."/>
            <person name="Camino L.P."/>
            <person name="Canovas D."/>
            <person name="Cerda-Olmedo E."/>
            <person name="Cheng J.-F."/>
            <person name="Dominguez A."/>
            <person name="Elias M."/>
            <person name="Eslava A.P."/>
            <person name="Glaser F."/>
            <person name="Grimwood J."/>
            <person name="Gutierrez G."/>
            <person name="Heitman J."/>
            <person name="Henrissat B."/>
            <person name="Iturriaga E.A."/>
            <person name="Lang B.F."/>
            <person name="Lavin J.L."/>
            <person name="Lee S."/>
            <person name="Li W."/>
            <person name="Lindquist E."/>
            <person name="Lopez-Garcia S."/>
            <person name="Luque E.M."/>
            <person name="Marcos A.T."/>
            <person name="Martin J."/>
            <person name="Mccluskey K."/>
            <person name="Medina H.R."/>
            <person name="Miralles-Duran A."/>
            <person name="Miyazaki A."/>
            <person name="Munoz-Torres E."/>
            <person name="Oguiza J.A."/>
            <person name="Ohm R."/>
            <person name="Olmedo M."/>
            <person name="Orejas M."/>
            <person name="Ortiz-Castellanos L."/>
            <person name="Pisabarro A.G."/>
            <person name="Rodriguez-Romero J."/>
            <person name="Ruiz-Herrera J."/>
            <person name="Ruiz-Vazquez R."/>
            <person name="Sanz C."/>
            <person name="Schackwitz W."/>
            <person name="Schmutz J."/>
            <person name="Shahriari M."/>
            <person name="Shelest E."/>
            <person name="Silva-Franco F."/>
            <person name="Soanes D."/>
            <person name="Syed K."/>
            <person name="Tagua V.G."/>
            <person name="Talbot N.J."/>
            <person name="Thon M."/>
            <person name="De Vries R.P."/>
            <person name="Wiebenga A."/>
            <person name="Yadav J.S."/>
            <person name="Braun E.L."/>
            <person name="Baker S."/>
            <person name="Garre V."/>
            <person name="Horwitz B."/>
            <person name="Torres-Martinez S."/>
            <person name="Idnurm A."/>
            <person name="Herrera-Estrella A."/>
            <person name="Gabaldon T."/>
            <person name="Grigoriev I.V."/>
        </authorList>
    </citation>
    <scope>NUCLEOTIDE SEQUENCE [LARGE SCALE GENOMIC DNA]</scope>
    <source>
        <strain evidence="3 4">CBS 277.49</strain>
    </source>
</reference>
<dbReference type="Pfam" id="PF00620">
    <property type="entry name" value="RhoGAP"/>
    <property type="match status" value="1"/>
</dbReference>
<dbReference type="InterPro" id="IPR050729">
    <property type="entry name" value="Rho-GAP"/>
</dbReference>
<dbReference type="AlphaFoldDB" id="A0A168LJZ7"/>
<keyword evidence="4" id="KW-1185">Reference proteome</keyword>
<dbReference type="GO" id="GO:0005737">
    <property type="term" value="C:cytoplasm"/>
    <property type="evidence" value="ECO:0007669"/>
    <property type="project" value="TreeGrafter"/>
</dbReference>
<gene>
    <name evidence="3" type="ORF">MUCCIDRAFT_133568</name>
</gene>
<dbReference type="PROSITE" id="PS50238">
    <property type="entry name" value="RHOGAP"/>
    <property type="match status" value="1"/>
</dbReference>
<dbReference type="Proteomes" id="UP000077051">
    <property type="component" value="Unassembled WGS sequence"/>
</dbReference>
<dbReference type="PANTHER" id="PTHR23176">
    <property type="entry name" value="RHO/RAC/CDC GTPASE-ACTIVATING PROTEIN"/>
    <property type="match status" value="1"/>
</dbReference>
<feature type="non-terminal residue" evidence="3">
    <location>
        <position position="161"/>
    </location>
</feature>
<dbReference type="EMBL" id="AMYB01000004">
    <property type="protein sequence ID" value="OAD03626.1"/>
    <property type="molecule type" value="Genomic_DNA"/>
</dbReference>
<sequence length="161" mass="18953">MDYEGIYRKSGGVGQMRQIQQSFEKGEVPNLIDEEKWNDICAITSVLKQYFRELPNPLFTYELHSKFMDAMMISNSSEQLQTMTQLIQTLPIENFNTLKYLMEHLNRVQNRSKENLMTSKNLAVIFGPTLLRDQDENRDLLEMNHKINAIEFILNHMDTLF</sequence>
<name>A0A168LJZ7_MUCCL</name>
<keyword evidence="1" id="KW-0343">GTPase activation</keyword>
<dbReference type="VEuPathDB" id="FungiDB:MUCCIDRAFT_133568"/>
<protein>
    <recommendedName>
        <fullName evidence="2">Rho-GAP domain-containing protein</fullName>
    </recommendedName>
</protein>
<dbReference type="STRING" id="747725.A0A168LJZ7"/>
<feature type="domain" description="Rho-GAP" evidence="2">
    <location>
        <begin position="1"/>
        <end position="161"/>
    </location>
</feature>
<comment type="caution">
    <text evidence="3">The sequence shown here is derived from an EMBL/GenBank/DDBJ whole genome shotgun (WGS) entry which is preliminary data.</text>
</comment>
<proteinExistence type="predicted"/>
<evidence type="ECO:0000313" key="3">
    <source>
        <dbReference type="EMBL" id="OAD03626.1"/>
    </source>
</evidence>
<accession>A0A168LJZ7</accession>
<dbReference type="InterPro" id="IPR008936">
    <property type="entry name" value="Rho_GTPase_activation_prot"/>
</dbReference>